<evidence type="ECO:0000313" key="3">
    <source>
        <dbReference type="EMBL" id="CAF0929084.1"/>
    </source>
</evidence>
<organism evidence="3 4">
    <name type="scientific">Rotaria sordida</name>
    <dbReference type="NCBI Taxonomy" id="392033"/>
    <lineage>
        <taxon>Eukaryota</taxon>
        <taxon>Metazoa</taxon>
        <taxon>Spiralia</taxon>
        <taxon>Gnathifera</taxon>
        <taxon>Rotifera</taxon>
        <taxon>Eurotatoria</taxon>
        <taxon>Bdelloidea</taxon>
        <taxon>Philodinida</taxon>
        <taxon>Philodinidae</taxon>
        <taxon>Rotaria</taxon>
    </lineage>
</organism>
<keyword evidence="1" id="KW-0732">Signal</keyword>
<name>A0A814BGS7_9BILA</name>
<evidence type="ECO:0000313" key="4">
    <source>
        <dbReference type="Proteomes" id="UP000663870"/>
    </source>
</evidence>
<comment type="caution">
    <text evidence="3">The sequence shown here is derived from an EMBL/GenBank/DDBJ whole genome shotgun (WGS) entry which is preliminary data.</text>
</comment>
<sequence length="159" mass="17293">MQFIVIVVLATIACIQAAPTSPVIDKSWGEPRGSPVTEGIKCIFRVGPFDCAKAKADADNAGVEAQNSYPANTLHNGIGDAFRHCYWNALMTISIGRDQAKTVADLHEDHNTEGPQNERIMDLNNNEIGRQVGSESKTADEARAKCDDHVKTGYLQLKP</sequence>
<keyword evidence="4" id="KW-1185">Reference proteome</keyword>
<dbReference type="EMBL" id="CAJNOL010000202">
    <property type="protein sequence ID" value="CAF0929084.1"/>
    <property type="molecule type" value="Genomic_DNA"/>
</dbReference>
<evidence type="ECO:0000259" key="2">
    <source>
        <dbReference type="Pfam" id="PF22322"/>
    </source>
</evidence>
<dbReference type="InterPro" id="IPR054246">
    <property type="entry name" value="DUF6973"/>
</dbReference>
<evidence type="ECO:0000256" key="1">
    <source>
        <dbReference type="SAM" id="SignalP"/>
    </source>
</evidence>
<dbReference type="Pfam" id="PF22322">
    <property type="entry name" value="DUF6973"/>
    <property type="match status" value="1"/>
</dbReference>
<reference evidence="3" key="1">
    <citation type="submission" date="2021-02" db="EMBL/GenBank/DDBJ databases">
        <authorList>
            <person name="Nowell W R."/>
        </authorList>
    </citation>
    <scope>NUCLEOTIDE SEQUENCE</scope>
</reference>
<feature type="chain" id="PRO_5032295197" description="DUF6973 domain-containing protein" evidence="1">
    <location>
        <begin position="18"/>
        <end position="159"/>
    </location>
</feature>
<proteinExistence type="predicted"/>
<accession>A0A814BGS7</accession>
<dbReference type="Proteomes" id="UP000663870">
    <property type="component" value="Unassembled WGS sequence"/>
</dbReference>
<dbReference type="AlphaFoldDB" id="A0A814BGS7"/>
<feature type="domain" description="DUF6973" evidence="2">
    <location>
        <begin position="43"/>
        <end position="143"/>
    </location>
</feature>
<protein>
    <recommendedName>
        <fullName evidence="2">DUF6973 domain-containing protein</fullName>
    </recommendedName>
</protein>
<feature type="signal peptide" evidence="1">
    <location>
        <begin position="1"/>
        <end position="17"/>
    </location>
</feature>
<gene>
    <name evidence="3" type="ORF">JXQ802_LOCUS10541</name>
</gene>